<dbReference type="AlphaFoldDB" id="A0A9W7SI64"/>
<protein>
    <submittedName>
        <fullName evidence="2">Uncharacterized protein</fullName>
    </submittedName>
</protein>
<comment type="caution">
    <text evidence="2">The sequence shown here is derived from an EMBL/GenBank/DDBJ whole genome shotgun (WGS) entry which is preliminary data.</text>
</comment>
<name>A0A9W7SI64_9PEZI</name>
<gene>
    <name evidence="2" type="ORF">Tdes44962_MAKER06137</name>
</gene>
<accession>A0A9W7SI64</accession>
<feature type="non-terminal residue" evidence="2">
    <location>
        <position position="1"/>
    </location>
</feature>
<feature type="region of interest" description="Disordered" evidence="1">
    <location>
        <begin position="98"/>
        <end position="130"/>
    </location>
</feature>
<dbReference type="EMBL" id="RIBY02002556">
    <property type="protein sequence ID" value="KAH9809529.1"/>
    <property type="molecule type" value="Genomic_DNA"/>
</dbReference>
<evidence type="ECO:0000313" key="2">
    <source>
        <dbReference type="EMBL" id="KAH9809529.1"/>
    </source>
</evidence>
<dbReference type="Proteomes" id="UP001138500">
    <property type="component" value="Unassembled WGS sequence"/>
</dbReference>
<organism evidence="2 3">
    <name type="scientific">Teratosphaeria destructans</name>
    <dbReference type="NCBI Taxonomy" id="418781"/>
    <lineage>
        <taxon>Eukaryota</taxon>
        <taxon>Fungi</taxon>
        <taxon>Dikarya</taxon>
        <taxon>Ascomycota</taxon>
        <taxon>Pezizomycotina</taxon>
        <taxon>Dothideomycetes</taxon>
        <taxon>Dothideomycetidae</taxon>
        <taxon>Mycosphaerellales</taxon>
        <taxon>Teratosphaeriaceae</taxon>
        <taxon>Teratosphaeria</taxon>
    </lineage>
</organism>
<evidence type="ECO:0000313" key="3">
    <source>
        <dbReference type="Proteomes" id="UP001138500"/>
    </source>
</evidence>
<feature type="compositionally biased region" description="Low complexity" evidence="1">
    <location>
        <begin position="110"/>
        <end position="130"/>
    </location>
</feature>
<evidence type="ECO:0000256" key="1">
    <source>
        <dbReference type="SAM" id="MobiDB-lite"/>
    </source>
</evidence>
<reference evidence="2 3" key="1">
    <citation type="journal article" date="2018" name="IMA Fungus">
        <title>IMA Genome-F 10: Nine draft genome sequences of Claviceps purpurea s.lat., including C. arundinis, C. humidiphila, and C. cf. spartinae, pseudomolecules for the pitch canker pathogen Fusarium circinatum, draft genome of Davidsoniella eucalypti, Grosmannia galeiformis, Quambalaria eucalypti, and Teratosphaeria destructans.</title>
        <authorList>
            <person name="Wingfield B.D."/>
            <person name="Liu M."/>
            <person name="Nguyen H.D."/>
            <person name="Lane F.A."/>
            <person name="Morgan S.W."/>
            <person name="De Vos L."/>
            <person name="Wilken P.M."/>
            <person name="Duong T.A."/>
            <person name="Aylward J."/>
            <person name="Coetzee M.P."/>
            <person name="Dadej K."/>
            <person name="De Beer Z.W."/>
            <person name="Findlay W."/>
            <person name="Havenga M."/>
            <person name="Kolarik M."/>
            <person name="Menzies J.G."/>
            <person name="Naidoo K."/>
            <person name="Pochopski O."/>
            <person name="Shoukouhi P."/>
            <person name="Santana Q.C."/>
            <person name="Seifert K.A."/>
            <person name="Soal N."/>
            <person name="Steenkamp E.T."/>
            <person name="Tatham C.T."/>
            <person name="van der Nest M.A."/>
            <person name="Wingfield M.J."/>
        </authorList>
    </citation>
    <scope>NUCLEOTIDE SEQUENCE [LARGE SCALE GENOMIC DNA]</scope>
    <source>
        <strain evidence="2">CMW44962</strain>
    </source>
</reference>
<reference evidence="2 3" key="2">
    <citation type="journal article" date="2021" name="Curr. Genet.">
        <title>Genetic response to nitrogen starvation in the aggressive Eucalyptus foliar pathogen Teratosphaeria destructans.</title>
        <authorList>
            <person name="Havenga M."/>
            <person name="Wingfield B.D."/>
            <person name="Wingfield M.J."/>
            <person name="Dreyer L.L."/>
            <person name="Roets F."/>
            <person name="Aylward J."/>
        </authorList>
    </citation>
    <scope>NUCLEOTIDE SEQUENCE [LARGE SCALE GENOMIC DNA]</scope>
    <source>
        <strain evidence="2">CMW44962</strain>
    </source>
</reference>
<dbReference type="OrthoDB" id="10407914at2759"/>
<keyword evidence="3" id="KW-1185">Reference proteome</keyword>
<sequence>IASSDNSCDDPSTASCTTTVFHNPPTETDCTFYSNTTTSTYSIDCQGCDITTVRLGAGLPCHQETTIPGTSTINVTSCICSGCNYGNEDCNSSSTYPYATGPSKRTAEPTSSSTSTYESTKSSTPLPTTACPCTSPPPKATCTKTVPGTFQPLSQATCTFYASTSTTTECADCGAGYKGCEVRTRYPGVGPAVHCDTDTNLPVTTSTLTYCTG</sequence>
<proteinExistence type="predicted"/>